<dbReference type="STRING" id="1742359.GCA_001439625_03372"/>
<name>A0A5B8ZD74_CYTDA</name>
<dbReference type="EMBL" id="CP042593">
    <property type="protein sequence ID" value="QED50203.1"/>
    <property type="molecule type" value="Genomic_DNA"/>
</dbReference>
<evidence type="ECO:0000313" key="3">
    <source>
        <dbReference type="Proteomes" id="UP000321555"/>
    </source>
</evidence>
<proteinExistence type="predicted"/>
<dbReference type="Proteomes" id="UP000321555">
    <property type="component" value="Chromosome"/>
</dbReference>
<reference evidence="3" key="1">
    <citation type="submission" date="2019-08" db="EMBL/GenBank/DDBJ databases">
        <authorList>
            <person name="Zheng X."/>
        </authorList>
    </citation>
    <scope>NUCLEOTIDE SEQUENCE [LARGE SCALE GENOMIC DNA]</scope>
    <source>
        <strain evidence="3">FJAT-25496</strain>
    </source>
</reference>
<evidence type="ECO:0000313" key="2">
    <source>
        <dbReference type="EMBL" id="QED50203.1"/>
    </source>
</evidence>
<feature type="compositionally biased region" description="Basic and acidic residues" evidence="1">
    <location>
        <begin position="202"/>
        <end position="214"/>
    </location>
</feature>
<dbReference type="Pfam" id="PF09580">
    <property type="entry name" value="Spore_YhcN_YlaJ"/>
    <property type="match status" value="1"/>
</dbReference>
<dbReference type="RefSeq" id="WP_057773920.1">
    <property type="nucleotide sequence ID" value="NZ_CP042593.1"/>
</dbReference>
<gene>
    <name evidence="2" type="ORF">FSZ17_19230</name>
</gene>
<organism evidence="2 3">
    <name type="scientific">Cytobacillus dafuensis</name>
    <name type="common">Bacillus dafuensis</name>
    <dbReference type="NCBI Taxonomy" id="1742359"/>
    <lineage>
        <taxon>Bacteria</taxon>
        <taxon>Bacillati</taxon>
        <taxon>Bacillota</taxon>
        <taxon>Bacilli</taxon>
        <taxon>Bacillales</taxon>
        <taxon>Bacillaceae</taxon>
        <taxon>Cytobacillus</taxon>
    </lineage>
</organism>
<dbReference type="AlphaFoldDB" id="A0A5B8ZD74"/>
<keyword evidence="3" id="KW-1185">Reference proteome</keyword>
<protein>
    <submittedName>
        <fullName evidence="2">Sporulation protein</fullName>
    </submittedName>
</protein>
<dbReference type="PROSITE" id="PS51257">
    <property type="entry name" value="PROKAR_LIPOPROTEIN"/>
    <property type="match status" value="1"/>
</dbReference>
<accession>A0A5B8ZD74</accession>
<feature type="region of interest" description="Disordered" evidence="1">
    <location>
        <begin position="186"/>
        <end position="214"/>
    </location>
</feature>
<evidence type="ECO:0000256" key="1">
    <source>
        <dbReference type="SAM" id="MobiDB-lite"/>
    </source>
</evidence>
<sequence>MKKSLIILGLCGLSALTACQNKEMAGDGIYESSGNTINVNNQRSELYNRDNGQTDKSADFGYVRHQKSNVMGENVSNNKYAALDREQLADIISQNCTDISNVDDVSTLVTDEEVLIIYDTDSQNRNETADQVKKMAMSFVPRFYHVYVSDNTALRKNVENFATLASNNPNANNGIDKVIKEMLKSPQGNKMSSGENENGEIVGEKYKNDNRNLK</sequence>
<dbReference type="KEGG" id="bda:FSZ17_19230"/>
<dbReference type="InterPro" id="IPR019076">
    <property type="entry name" value="Spore_lipoprot_YhcN/YlaJ-like"/>
</dbReference>
<dbReference type="OrthoDB" id="2691390at2"/>
<feature type="compositionally biased region" description="Polar residues" evidence="1">
    <location>
        <begin position="186"/>
        <end position="196"/>
    </location>
</feature>